<reference evidence="3 4" key="1">
    <citation type="submission" date="2023-06" db="EMBL/GenBank/DDBJ databases">
        <authorList>
            <person name="Yushchuk O."/>
            <person name="Binda E."/>
            <person name="Ruckert-Reed C."/>
            <person name="Fedorenko V."/>
            <person name="Kalinowski J."/>
            <person name="Marinelli F."/>
        </authorList>
    </citation>
    <scope>NUCLEOTIDE SEQUENCE [LARGE SCALE GENOMIC DNA]</scope>
    <source>
        <strain evidence="3 4">NRRL 3884</strain>
    </source>
</reference>
<dbReference type="Proteomes" id="UP001240150">
    <property type="component" value="Chromosome"/>
</dbReference>
<name>A0ABY8WNG7_9ACTN</name>
<proteinExistence type="predicted"/>
<protein>
    <submittedName>
        <fullName evidence="3">Effector-associated domain EAD1-containing protein</fullName>
    </submittedName>
</protein>
<evidence type="ECO:0000313" key="3">
    <source>
        <dbReference type="EMBL" id="WIM99424.1"/>
    </source>
</evidence>
<evidence type="ECO:0000313" key="4">
    <source>
        <dbReference type="Proteomes" id="UP001240150"/>
    </source>
</evidence>
<evidence type="ECO:0000259" key="1">
    <source>
        <dbReference type="Pfam" id="PF12770"/>
    </source>
</evidence>
<keyword evidence="4" id="KW-1185">Reference proteome</keyword>
<dbReference type="Pfam" id="PF19955">
    <property type="entry name" value="EAD1"/>
    <property type="match status" value="1"/>
</dbReference>
<evidence type="ECO:0000259" key="2">
    <source>
        <dbReference type="Pfam" id="PF19955"/>
    </source>
</evidence>
<dbReference type="EMBL" id="CP126980">
    <property type="protein sequence ID" value="WIM99424.1"/>
    <property type="molecule type" value="Genomic_DNA"/>
</dbReference>
<accession>A0ABY8WNG7</accession>
<dbReference type="Pfam" id="PF12770">
    <property type="entry name" value="CHAT"/>
    <property type="match status" value="1"/>
</dbReference>
<organism evidence="3 4">
    <name type="scientific">Actinoplanes oblitus</name>
    <dbReference type="NCBI Taxonomy" id="3040509"/>
    <lineage>
        <taxon>Bacteria</taxon>
        <taxon>Bacillati</taxon>
        <taxon>Actinomycetota</taxon>
        <taxon>Actinomycetes</taxon>
        <taxon>Micromonosporales</taxon>
        <taxon>Micromonosporaceae</taxon>
        <taxon>Actinoplanes</taxon>
    </lineage>
</organism>
<sequence length="272" mass="29022">MPTRLSDRELEELSRLFPPGRPLTAKLLRHAGISGTLLPATAGITPFEYWSAVDDAIADGMIPDGRRSILGAALAVYPHNGVLGAGRWTVLFVGSSPDGTRRLRADRELRAIRELSGPFELRHRTAAAAGDLTAVRVERPDILHLSCHGDGGRLVFEGGDGKPETVSAADLAEALAAYREDLDLRLRGIVLNCCFGEVAAELLRGHADEVVAHRLELDDGCAVRFARELYAALPDAKSLAGAARVAVRELVLTDAGCRSLGQDLLVYDGSAG</sequence>
<gene>
    <name evidence="3" type="ORF">ACTOB_003075</name>
</gene>
<dbReference type="InterPro" id="IPR024983">
    <property type="entry name" value="CHAT_dom"/>
</dbReference>
<feature type="domain" description="Effector-associated" evidence="2">
    <location>
        <begin position="4"/>
        <end position="85"/>
    </location>
</feature>
<dbReference type="RefSeq" id="WP_284920862.1">
    <property type="nucleotide sequence ID" value="NZ_CP126980.1"/>
</dbReference>
<feature type="domain" description="CHAT" evidence="1">
    <location>
        <begin position="104"/>
        <end position="252"/>
    </location>
</feature>
<dbReference type="InterPro" id="IPR045430">
    <property type="entry name" value="EAD1"/>
</dbReference>